<dbReference type="GO" id="GO:0007189">
    <property type="term" value="P:adenylate cyclase-activating G protein-coupled receptor signaling pathway"/>
    <property type="evidence" value="ECO:0007669"/>
    <property type="project" value="TreeGrafter"/>
</dbReference>
<dbReference type="InterPro" id="IPR046338">
    <property type="entry name" value="GAIN_dom_sf"/>
</dbReference>
<keyword evidence="10" id="KW-1015">Disulfide bond</keyword>
<feature type="region of interest" description="Disordered" evidence="17">
    <location>
        <begin position="527"/>
        <end position="594"/>
    </location>
</feature>
<keyword evidence="13" id="KW-0807">Transducer</keyword>
<dbReference type="PROSITE" id="PS50221">
    <property type="entry name" value="GAIN_B"/>
    <property type="match status" value="1"/>
</dbReference>
<dbReference type="Pfam" id="PF26574">
    <property type="entry name" value="GAIN_ADGRG2"/>
    <property type="match status" value="1"/>
</dbReference>
<keyword evidence="6" id="KW-0732">Signal</keyword>
<gene>
    <name evidence="21" type="ORF">JZ751_014971</name>
</gene>
<evidence type="ECO:0000256" key="1">
    <source>
        <dbReference type="ARBA" id="ARBA00004424"/>
    </source>
</evidence>
<feature type="region of interest" description="Disordered" evidence="17">
    <location>
        <begin position="35"/>
        <end position="61"/>
    </location>
</feature>
<comment type="caution">
    <text evidence="21">The sequence shown here is derived from an EMBL/GenBank/DDBJ whole genome shotgun (WGS) entry which is preliminary data.</text>
</comment>
<evidence type="ECO:0000256" key="10">
    <source>
        <dbReference type="ARBA" id="ARBA00023157"/>
    </source>
</evidence>
<keyword evidence="8" id="KW-0297">G-protein coupled receptor</keyword>
<comment type="similarity">
    <text evidence="2">Belongs to the G-protein coupled receptor 2 family. Adhesion G-protein coupled receptor (ADGR) subfamily.</text>
</comment>
<evidence type="ECO:0000256" key="17">
    <source>
        <dbReference type="SAM" id="MobiDB-lite"/>
    </source>
</evidence>
<feature type="transmembrane region" description="Helical" evidence="18">
    <location>
        <begin position="1063"/>
        <end position="1092"/>
    </location>
</feature>
<evidence type="ECO:0000256" key="5">
    <source>
        <dbReference type="ARBA" id="ARBA00022692"/>
    </source>
</evidence>
<dbReference type="SUPFAM" id="SSF81321">
    <property type="entry name" value="Family A G protein-coupled receptor-like"/>
    <property type="match status" value="1"/>
</dbReference>
<dbReference type="InterPro" id="IPR017981">
    <property type="entry name" value="GPCR_2-like_7TM"/>
</dbReference>
<evidence type="ECO:0000256" key="3">
    <source>
        <dbReference type="ARBA" id="ARBA00022475"/>
    </source>
</evidence>
<dbReference type="GO" id="GO:0004930">
    <property type="term" value="F:G protein-coupled receptor activity"/>
    <property type="evidence" value="ECO:0007669"/>
    <property type="project" value="UniProtKB-KW"/>
</dbReference>
<dbReference type="EMBL" id="JAFBMS010000238">
    <property type="protein sequence ID" value="KAG9332375.1"/>
    <property type="molecule type" value="Genomic_DNA"/>
</dbReference>
<dbReference type="GO" id="GO:0016324">
    <property type="term" value="C:apical plasma membrane"/>
    <property type="evidence" value="ECO:0007669"/>
    <property type="project" value="UniProtKB-SubCell"/>
</dbReference>
<dbReference type="Pfam" id="PF01825">
    <property type="entry name" value="GPS"/>
    <property type="match status" value="1"/>
</dbReference>
<proteinExistence type="inferred from homology"/>
<evidence type="ECO:0000256" key="11">
    <source>
        <dbReference type="ARBA" id="ARBA00023170"/>
    </source>
</evidence>
<evidence type="ECO:0000256" key="15">
    <source>
        <dbReference type="ARBA" id="ARBA00083924"/>
    </source>
</evidence>
<protein>
    <recommendedName>
        <fullName evidence="14">Adhesion G-protein coupled receptor G2</fullName>
    </recommendedName>
    <alternativeName>
        <fullName evidence="15">G-protein coupled receptor 64</fullName>
    </alternativeName>
</protein>
<keyword evidence="22" id="KW-1185">Reference proteome</keyword>
<dbReference type="Gene3D" id="1.20.1070.10">
    <property type="entry name" value="Rhodopsin 7-helix transmembrane proteins"/>
    <property type="match status" value="1"/>
</dbReference>
<dbReference type="FunFam" id="1.20.1070.10:FF:000043">
    <property type="entry name" value="adhesion G-protein coupled receptor G2 isoform X1"/>
    <property type="match status" value="1"/>
</dbReference>
<evidence type="ECO:0000256" key="8">
    <source>
        <dbReference type="ARBA" id="ARBA00023040"/>
    </source>
</evidence>
<dbReference type="SMART" id="SM00303">
    <property type="entry name" value="GPS"/>
    <property type="match status" value="1"/>
</dbReference>
<dbReference type="InterPro" id="IPR000832">
    <property type="entry name" value="GPCR_2_secretin-like"/>
</dbReference>
<feature type="compositionally biased region" description="Low complexity" evidence="17">
    <location>
        <begin position="584"/>
        <end position="594"/>
    </location>
</feature>
<dbReference type="Proteomes" id="UP000824540">
    <property type="component" value="Unassembled WGS sequence"/>
</dbReference>
<feature type="region of interest" description="Disordered" evidence="17">
    <location>
        <begin position="1178"/>
        <end position="1210"/>
    </location>
</feature>
<feature type="transmembrane region" description="Helical" evidence="18">
    <location>
        <begin position="1013"/>
        <end position="1035"/>
    </location>
</feature>
<dbReference type="OrthoDB" id="10037534at2759"/>
<dbReference type="InterPro" id="IPR058857">
    <property type="entry name" value="GAIN_ADGRG2/6"/>
</dbReference>
<feature type="transmembrane region" description="Helical" evidence="18">
    <location>
        <begin position="1113"/>
        <end position="1132"/>
    </location>
</feature>
<feature type="compositionally biased region" description="Low complexity" evidence="17">
    <location>
        <begin position="560"/>
        <end position="577"/>
    </location>
</feature>
<evidence type="ECO:0000256" key="13">
    <source>
        <dbReference type="ARBA" id="ARBA00023224"/>
    </source>
</evidence>
<keyword evidence="11" id="KW-0675">Receptor</keyword>
<comment type="subunit">
    <text evidence="16">Heterodimer of 2 chains generated by proteolytic processing; the large extracellular N-terminal fragment and the membrane-bound C-terminal fragment predominantly remain associated and non-covalently linked. Interacts with CFTR.</text>
</comment>
<evidence type="ECO:0000256" key="16">
    <source>
        <dbReference type="ARBA" id="ARBA00093560"/>
    </source>
</evidence>
<keyword evidence="4" id="KW-0597">Phosphoprotein</keyword>
<keyword evidence="7 18" id="KW-1133">Transmembrane helix</keyword>
<dbReference type="Gene3D" id="2.60.220.50">
    <property type="match status" value="1"/>
</dbReference>
<keyword evidence="12" id="KW-0325">Glycoprotein</keyword>
<feature type="domain" description="GAIN-B" evidence="19">
    <location>
        <begin position="718"/>
        <end position="896"/>
    </location>
</feature>
<dbReference type="AlphaFoldDB" id="A0A8T2MW82"/>
<accession>A0A8T2MW82</accession>
<dbReference type="InterPro" id="IPR000203">
    <property type="entry name" value="GPS"/>
</dbReference>
<evidence type="ECO:0000313" key="22">
    <source>
        <dbReference type="Proteomes" id="UP000824540"/>
    </source>
</evidence>
<evidence type="ECO:0000259" key="20">
    <source>
        <dbReference type="PROSITE" id="PS50261"/>
    </source>
</evidence>
<comment type="subcellular location">
    <subcellularLocation>
        <location evidence="1">Apical cell membrane</location>
        <topology evidence="1">Multi-pass membrane protein</topology>
    </subcellularLocation>
</comment>
<name>A0A8T2MW82_9TELE</name>
<evidence type="ECO:0000256" key="6">
    <source>
        <dbReference type="ARBA" id="ARBA00022729"/>
    </source>
</evidence>
<feature type="compositionally biased region" description="Low complexity" evidence="17">
    <location>
        <begin position="1178"/>
        <end position="1195"/>
    </location>
</feature>
<feature type="domain" description="G-protein coupled receptors family 2 profile 2" evidence="20">
    <location>
        <begin position="906"/>
        <end position="1162"/>
    </location>
</feature>
<evidence type="ECO:0000256" key="18">
    <source>
        <dbReference type="SAM" id="Phobius"/>
    </source>
</evidence>
<dbReference type="PRINTS" id="PR00249">
    <property type="entry name" value="GPCRSECRETIN"/>
</dbReference>
<feature type="transmembrane region" description="Helical" evidence="18">
    <location>
        <begin position="908"/>
        <end position="931"/>
    </location>
</feature>
<keyword evidence="9 18" id="KW-0472">Membrane</keyword>
<dbReference type="PANTHER" id="PTHR12011:SF264">
    <property type="entry name" value="ADHESION G-PROTEIN COUPLED RECEPTOR G2"/>
    <property type="match status" value="1"/>
</dbReference>
<evidence type="ECO:0000256" key="2">
    <source>
        <dbReference type="ARBA" id="ARBA00007343"/>
    </source>
</evidence>
<evidence type="ECO:0000256" key="9">
    <source>
        <dbReference type="ARBA" id="ARBA00023136"/>
    </source>
</evidence>
<feature type="compositionally biased region" description="Polar residues" evidence="17">
    <location>
        <begin position="35"/>
        <end position="54"/>
    </location>
</feature>
<evidence type="ECO:0000256" key="4">
    <source>
        <dbReference type="ARBA" id="ARBA00022553"/>
    </source>
</evidence>
<dbReference type="PROSITE" id="PS50261">
    <property type="entry name" value="G_PROTEIN_RECEP_F2_4"/>
    <property type="match status" value="1"/>
</dbReference>
<evidence type="ECO:0000256" key="12">
    <source>
        <dbReference type="ARBA" id="ARBA00023180"/>
    </source>
</evidence>
<evidence type="ECO:0000313" key="21">
    <source>
        <dbReference type="EMBL" id="KAG9332375.1"/>
    </source>
</evidence>
<dbReference type="InterPro" id="IPR057244">
    <property type="entry name" value="GAIN_B"/>
</dbReference>
<dbReference type="Pfam" id="PF00002">
    <property type="entry name" value="7tm_2"/>
    <property type="match status" value="1"/>
</dbReference>
<feature type="compositionally biased region" description="Polar residues" evidence="17">
    <location>
        <begin position="527"/>
        <end position="536"/>
    </location>
</feature>
<feature type="transmembrane region" description="Helical" evidence="18">
    <location>
        <begin position="943"/>
        <end position="963"/>
    </location>
</feature>
<feature type="transmembrane region" description="Helical" evidence="18">
    <location>
        <begin position="969"/>
        <end position="993"/>
    </location>
</feature>
<evidence type="ECO:0000256" key="7">
    <source>
        <dbReference type="ARBA" id="ARBA00022989"/>
    </source>
</evidence>
<dbReference type="PANTHER" id="PTHR12011">
    <property type="entry name" value="ADHESION G-PROTEIN COUPLED RECEPTOR"/>
    <property type="match status" value="1"/>
</dbReference>
<reference evidence="21" key="1">
    <citation type="thesis" date="2021" institute="BYU ScholarsArchive" country="Provo, UT, USA">
        <title>Applications of and Algorithms for Genome Assembly and Genomic Analyses with an Emphasis on Marine Teleosts.</title>
        <authorList>
            <person name="Pickett B.D."/>
        </authorList>
    </citation>
    <scope>NUCLEOTIDE SEQUENCE</scope>
    <source>
        <strain evidence="21">HI-2016</strain>
    </source>
</reference>
<keyword evidence="5 18" id="KW-0812">Transmembrane</keyword>
<dbReference type="GO" id="GO:0007166">
    <property type="term" value="P:cell surface receptor signaling pathway"/>
    <property type="evidence" value="ECO:0007669"/>
    <property type="project" value="InterPro"/>
</dbReference>
<dbReference type="FunFam" id="2.60.220.50:FF:000003">
    <property type="entry name" value="adhesion G-protein coupled receptor G2 isoform X2"/>
    <property type="match status" value="1"/>
</dbReference>
<evidence type="ECO:0000256" key="14">
    <source>
        <dbReference type="ARBA" id="ARBA00069918"/>
    </source>
</evidence>
<keyword evidence="3" id="KW-1003">Cell membrane</keyword>
<sequence>MTTLPLTSATQKYTSDIPLIYTAQQNTTLPLTALTQQNTTTPPRTSTAQQNTTDIPMPSVKHPNTTTFPLISTTQQYTTALPFTSVTQQTTSNVPMTATQQENTTETLSTQENTKFVPLNTTAQYNTTELPLKFTTHKQSLNTTSLQLNSTTQPNTTGISLMITMPYNTTYNTTSLPPDPTQEHTTASPLDTTTLLNTTQNVTTALPVVMVTQQNTTALIESTTANKTAGLSVMTTTLYNPTAVPINTTQPHRTALQPDATTQQNTTAIPMNTTSSDNVTAVPVIIATQSSTTALPPVITTQQDTTALFTPLPNTTAYNTTGLPLLNTIPHNTTAIPVNTTVPYITVVNPVNTTQNSTTEVPIIMATQQNATALLVNTMTPTSTTTIPLKNTFPNNTTTFLTSVAEFNTTAVLAVEHSATSFPLYTTMPPNSTQPDTTTSPQRMTTALNAGSLQLNTTMQPSITAPSATATQNNVTTFPVKIATQLNKTTASQRTTQQESTASLPVNVTQKHTTVPVINTMRNVTTESSNTATNGTAVKKPHPTGPTRWPSPVSALSFNTTTKPTKTTTSASSTKPVVIPPVVPTGVPQANSTTAQTTSGFTTVMTTMSAEEQAEQLLAQTRNVSALNSSQVEQLVSGLEHLLSGPNVSLEVGRTLVTLISNLLNASADSLAASSSRIIRAVETLGLKLVVEGETQTITSEFLALAVKMVDGASFEETSFTVSDPTDLQISIRGNRAQRSLTLRSSSLGSITLPPSLTDDLTPQDQLLASRVQFNYFQRSTVFQDRALGSRILNSGILGTSVANLSISGLHENVVFTLQNNQPIPVWRTVLGREFLTRLFGNFVASCVFWDFSRNGGSGGWNSDGCSVQNSTDEETSCSCSHLTSFAVLLDLSREGITDRMQATILTFITYIGCGISAIFLSITLLTYLAFEKLRRDIPSKILIQLCAALLLLNLTFLLDSWLALYPHAVGLCISTAFFLHYFLLVSFTWMGLEALHMYLAIVKVFNTYMSKYMLKFSLLGWGVPLVVVIIVIAISKDNYGLVSYGRYSDGSIDEFCWLRNDIAFYVAVVAYFCLVFVVNLAMFVVVMVQLCRIKRQNPHNSQHRSGLQELRSVAGLTFLLGLTWGFAFFAWGPVNLAFMYLFATFNSLQEWSRTATHSNTKKDSVFTATSFQTSSSMLASSTPRSSTSSPPSDSAELPSPAGGSFEDTSLEETNGDVIFNDMSRTVGLQVHILLRGNAVPRRSPGSNPPM</sequence>
<organism evidence="21 22">
    <name type="scientific">Albula glossodonta</name>
    <name type="common">roundjaw bonefish</name>
    <dbReference type="NCBI Taxonomy" id="121402"/>
    <lineage>
        <taxon>Eukaryota</taxon>
        <taxon>Metazoa</taxon>
        <taxon>Chordata</taxon>
        <taxon>Craniata</taxon>
        <taxon>Vertebrata</taxon>
        <taxon>Euteleostomi</taxon>
        <taxon>Actinopterygii</taxon>
        <taxon>Neopterygii</taxon>
        <taxon>Teleostei</taxon>
        <taxon>Albuliformes</taxon>
        <taxon>Albulidae</taxon>
        <taxon>Albula</taxon>
    </lineage>
</organism>
<evidence type="ECO:0000259" key="19">
    <source>
        <dbReference type="PROSITE" id="PS50221"/>
    </source>
</evidence>